<evidence type="ECO:0000259" key="14">
    <source>
        <dbReference type="Pfam" id="PF02775"/>
    </source>
</evidence>
<dbReference type="FunFam" id="3.40.50.1220:FF:000006">
    <property type="entry name" value="2-hydroxyacyl-CoA lyase 1"/>
    <property type="match status" value="1"/>
</dbReference>
<dbReference type="InterPro" id="IPR029035">
    <property type="entry name" value="DHS-like_NAD/FAD-binding_dom"/>
</dbReference>
<feature type="domain" description="Thiamine pyrophosphate enzyme central" evidence="13">
    <location>
        <begin position="200"/>
        <end position="330"/>
    </location>
</feature>
<dbReference type="AlphaFoldDB" id="A0A0D2F5V9"/>
<dbReference type="SUPFAM" id="SSF52467">
    <property type="entry name" value="DHS-like NAD/FAD-binding domain"/>
    <property type="match status" value="1"/>
</dbReference>
<sequence length="642" mass="68821">MDDNLTGAKVIAQALYDLGVAVIHTLVGIPVAEIAEEAIDLGIRVVGYRNEQACSYAASAYGYLTGKPAVCLLTGGPGILHGLAGIGNASANAFPLLVLGGSSESSLATKGGFQEMDAISLLTPHTKRAIRPTSRDPSTIVAAIRNAYRTAWYGRPGPAFVDLPTELIMEPVPAKRSTSHPSISVLSPPKPSADPALIVSAVNLLKSASAPLVIVGKGAAYARAEGSIRGLVSAHNIPFLATPMGKGIVPDSHPLNTSSARSAALKHADVILLLGARLNWILHFGEAPKYRPDVKIIQVDISPEELGRANSLGRPSLSIFGDIGFVVDQLRQELGQEWKAFPSNTFRFSLSPTSPRPPSYLSLLAASAAKNEQKSARLATTSTKPNALLTYERAYHIIKSQLHALSPPENGQVVYVSEGANTMDISRSMFPLEFPRQRLDAGTYATMGIGMGYAIAAWAAYNIPRRGTKKIVALEGDSAFGFSGMEIETMARHKMDVLIIVMNNSGIYKGDATEENRWREMQAQTARDDTKITATTRAPTTGKGKGKEEKDRKESRRRGLRSTSLLYETRYEFLADMVGGRGWLVRTEDELAEATRLAFIEPEKVCVLNVIIDPGLNSAASFGWMETKEKHGGGGGGGESKL</sequence>
<dbReference type="VEuPathDB" id="FungiDB:Z519_01160"/>
<evidence type="ECO:0000256" key="9">
    <source>
        <dbReference type="ARBA" id="ARBA00044518"/>
    </source>
</evidence>
<evidence type="ECO:0000313" key="16">
    <source>
        <dbReference type="EMBL" id="KIW97576.1"/>
    </source>
</evidence>
<dbReference type="CDD" id="cd02004">
    <property type="entry name" value="TPP_BZL_OCoD_HPCL"/>
    <property type="match status" value="1"/>
</dbReference>
<evidence type="ECO:0000256" key="12">
    <source>
        <dbReference type="SAM" id="Phobius"/>
    </source>
</evidence>
<feature type="compositionally biased region" description="Basic and acidic residues" evidence="11">
    <location>
        <begin position="545"/>
        <end position="554"/>
    </location>
</feature>
<keyword evidence="6" id="KW-0456">Lyase</keyword>
<dbReference type="SUPFAM" id="SSF52518">
    <property type="entry name" value="Thiamin diphosphate-binding fold (THDP-binding)"/>
    <property type="match status" value="2"/>
</dbReference>
<dbReference type="OrthoDB" id="10006023at2759"/>
<dbReference type="Gene3D" id="3.40.50.970">
    <property type="match status" value="2"/>
</dbReference>
<dbReference type="PANTHER" id="PTHR43710:SF2">
    <property type="entry name" value="2-HYDROXYACYL-COA LYASE 1"/>
    <property type="match status" value="1"/>
</dbReference>
<dbReference type="Pfam" id="PF02775">
    <property type="entry name" value="TPP_enzyme_C"/>
    <property type="match status" value="1"/>
</dbReference>
<feature type="compositionally biased region" description="Low complexity" evidence="11">
    <location>
        <begin position="532"/>
        <end position="542"/>
    </location>
</feature>
<keyword evidence="5 10" id="KW-0786">Thiamine pyrophosphate</keyword>
<dbReference type="EC" id="4.1.2.63" evidence="9"/>
<organism evidence="16">
    <name type="scientific">Cladophialophora bantiana (strain ATCC 10958 / CBS 173.52 / CDC B-1940 / NIH 8579)</name>
    <name type="common">Xylohypha bantiana</name>
    <dbReference type="NCBI Taxonomy" id="1442370"/>
    <lineage>
        <taxon>Eukaryota</taxon>
        <taxon>Fungi</taxon>
        <taxon>Dikarya</taxon>
        <taxon>Ascomycota</taxon>
        <taxon>Pezizomycotina</taxon>
        <taxon>Eurotiomycetes</taxon>
        <taxon>Chaetothyriomycetidae</taxon>
        <taxon>Chaetothyriales</taxon>
        <taxon>Herpotrichiellaceae</taxon>
        <taxon>Cladophialophora</taxon>
    </lineage>
</organism>
<evidence type="ECO:0000259" key="15">
    <source>
        <dbReference type="Pfam" id="PF02776"/>
    </source>
</evidence>
<reference evidence="16" key="1">
    <citation type="submission" date="2015-01" db="EMBL/GenBank/DDBJ databases">
        <title>The Genome Sequence of Cladophialophora bantiana CBS 173.52.</title>
        <authorList>
            <consortium name="The Broad Institute Genomics Platform"/>
            <person name="Cuomo C."/>
            <person name="de Hoog S."/>
            <person name="Gorbushina A."/>
            <person name="Stielow B."/>
            <person name="Teixiera M."/>
            <person name="Abouelleil A."/>
            <person name="Chapman S.B."/>
            <person name="Priest M."/>
            <person name="Young S.K."/>
            <person name="Wortman J."/>
            <person name="Nusbaum C."/>
            <person name="Birren B."/>
        </authorList>
    </citation>
    <scope>NUCLEOTIDE SEQUENCE [LARGE SCALE GENOMIC DNA]</scope>
    <source>
        <strain evidence="16">CBS 173.52</strain>
    </source>
</reference>
<keyword evidence="4" id="KW-0460">Magnesium</keyword>
<dbReference type="RefSeq" id="XP_016624245.1">
    <property type="nucleotide sequence ID" value="XM_016758917.1"/>
</dbReference>
<evidence type="ECO:0000256" key="10">
    <source>
        <dbReference type="RuleBase" id="RU362132"/>
    </source>
</evidence>
<dbReference type="FunFam" id="3.40.50.970:FF:000071">
    <property type="entry name" value="2-hydroxyphytanoyl-CoA lyase, putative"/>
    <property type="match status" value="1"/>
</dbReference>
<feature type="transmembrane region" description="Helical" evidence="12">
    <location>
        <begin position="441"/>
        <end position="461"/>
    </location>
</feature>
<comment type="catalytic activity">
    <reaction evidence="8">
        <text>an (R)-2-hydroxy-long-chain-fatty acyl-CoA = a long-chain fatty aldehyde + formyl-CoA</text>
        <dbReference type="Rhea" id="RHEA:67444"/>
        <dbReference type="ChEBI" id="CHEBI:17176"/>
        <dbReference type="ChEBI" id="CHEBI:57376"/>
        <dbReference type="ChEBI" id="CHEBI:170012"/>
        <dbReference type="EC" id="4.1.2.63"/>
    </reaction>
    <physiologicalReaction direction="left-to-right" evidence="8">
        <dbReference type="Rhea" id="RHEA:67445"/>
    </physiologicalReaction>
</comment>
<evidence type="ECO:0000256" key="4">
    <source>
        <dbReference type="ARBA" id="ARBA00022842"/>
    </source>
</evidence>
<accession>A0A0D2F5V9</accession>
<evidence type="ECO:0000256" key="6">
    <source>
        <dbReference type="ARBA" id="ARBA00023239"/>
    </source>
</evidence>
<dbReference type="GeneID" id="27694088"/>
<feature type="domain" description="Thiamine pyrophosphate enzyme TPP-binding" evidence="14">
    <location>
        <begin position="419"/>
        <end position="524"/>
    </location>
</feature>
<dbReference type="PANTHER" id="PTHR43710">
    <property type="entry name" value="2-HYDROXYACYL-COA LYASE"/>
    <property type="match status" value="1"/>
</dbReference>
<dbReference type="GO" id="GO:0005777">
    <property type="term" value="C:peroxisome"/>
    <property type="evidence" value="ECO:0007669"/>
    <property type="project" value="TreeGrafter"/>
</dbReference>
<comment type="cofactor">
    <cofactor evidence="1">
        <name>thiamine diphosphate</name>
        <dbReference type="ChEBI" id="CHEBI:58937"/>
    </cofactor>
</comment>
<dbReference type="InterPro" id="IPR029061">
    <property type="entry name" value="THDP-binding"/>
</dbReference>
<evidence type="ECO:0000256" key="8">
    <source>
        <dbReference type="ARBA" id="ARBA00044454"/>
    </source>
</evidence>
<dbReference type="HOGENOM" id="CLU_013748_3_3_1"/>
<keyword evidence="12" id="KW-1133">Transmembrane helix</keyword>
<comment type="similarity">
    <text evidence="2 10">Belongs to the TPP enzyme family.</text>
</comment>
<feature type="region of interest" description="Disordered" evidence="11">
    <location>
        <begin position="521"/>
        <end position="559"/>
    </location>
</feature>
<dbReference type="CDD" id="cd07035">
    <property type="entry name" value="TPP_PYR_POX_like"/>
    <property type="match status" value="1"/>
</dbReference>
<keyword evidence="12" id="KW-0472">Membrane</keyword>
<keyword evidence="3" id="KW-0479">Metal-binding</keyword>
<evidence type="ECO:0000256" key="7">
    <source>
        <dbReference type="ARBA" id="ARBA00044451"/>
    </source>
</evidence>
<feature type="domain" description="Thiamine pyrophosphate enzyme N-terminal TPP-binding" evidence="15">
    <location>
        <begin position="6"/>
        <end position="120"/>
    </location>
</feature>
<dbReference type="InterPro" id="IPR011766">
    <property type="entry name" value="TPP_enzyme_TPP-bd"/>
</dbReference>
<feature type="compositionally biased region" description="Basic and acidic residues" evidence="11">
    <location>
        <begin position="521"/>
        <end position="531"/>
    </location>
</feature>
<evidence type="ECO:0000256" key="5">
    <source>
        <dbReference type="ARBA" id="ARBA00023052"/>
    </source>
</evidence>
<keyword evidence="12" id="KW-0812">Transmembrane</keyword>
<dbReference type="GO" id="GO:0030976">
    <property type="term" value="F:thiamine pyrophosphate binding"/>
    <property type="evidence" value="ECO:0007669"/>
    <property type="project" value="InterPro"/>
</dbReference>
<protein>
    <recommendedName>
        <fullName evidence="9">2-hydroxyacyl-CoA lyase</fullName>
        <ecNumber evidence="9">4.1.2.63</ecNumber>
    </recommendedName>
</protein>
<comment type="catalytic activity">
    <reaction evidence="7">
        <text>a 2-hydroxy-3-methyl fatty acyl-CoA = a 2-methyl-branched fatty aldehyde + formyl-CoA</text>
        <dbReference type="Rhea" id="RHEA:25375"/>
        <dbReference type="ChEBI" id="CHEBI:49188"/>
        <dbReference type="ChEBI" id="CHEBI:57376"/>
        <dbReference type="ChEBI" id="CHEBI:58783"/>
        <dbReference type="EC" id="4.1.2.63"/>
    </reaction>
    <physiologicalReaction direction="left-to-right" evidence="7">
        <dbReference type="Rhea" id="RHEA:25376"/>
    </physiologicalReaction>
</comment>
<dbReference type="InterPro" id="IPR012001">
    <property type="entry name" value="Thiamin_PyroP_enz_TPP-bd_dom"/>
</dbReference>
<evidence type="ECO:0000256" key="2">
    <source>
        <dbReference type="ARBA" id="ARBA00007812"/>
    </source>
</evidence>
<name>A0A0D2F5V9_CLAB1</name>
<proteinExistence type="inferred from homology"/>
<dbReference type="Gene3D" id="3.40.50.1220">
    <property type="entry name" value="TPP-binding domain"/>
    <property type="match status" value="1"/>
</dbReference>
<evidence type="ECO:0000256" key="1">
    <source>
        <dbReference type="ARBA" id="ARBA00001964"/>
    </source>
</evidence>
<dbReference type="GO" id="GO:0001561">
    <property type="term" value="P:fatty acid alpha-oxidation"/>
    <property type="evidence" value="ECO:0007669"/>
    <property type="project" value="TreeGrafter"/>
</dbReference>
<dbReference type="Pfam" id="PF02776">
    <property type="entry name" value="TPP_enzyme_N"/>
    <property type="match status" value="1"/>
</dbReference>
<dbReference type="InterPro" id="IPR012000">
    <property type="entry name" value="Thiamin_PyroP_enz_cen_dom"/>
</dbReference>
<dbReference type="EMBL" id="KN846981">
    <property type="protein sequence ID" value="KIW97576.1"/>
    <property type="molecule type" value="Genomic_DNA"/>
</dbReference>
<evidence type="ECO:0000256" key="11">
    <source>
        <dbReference type="SAM" id="MobiDB-lite"/>
    </source>
</evidence>
<dbReference type="GO" id="GO:0106359">
    <property type="term" value="F:2-hydroxyacyl-CoA lyase activity"/>
    <property type="evidence" value="ECO:0007669"/>
    <property type="project" value="UniProtKB-EC"/>
</dbReference>
<dbReference type="Pfam" id="PF00205">
    <property type="entry name" value="TPP_enzyme_M"/>
    <property type="match status" value="1"/>
</dbReference>
<evidence type="ECO:0000256" key="3">
    <source>
        <dbReference type="ARBA" id="ARBA00022723"/>
    </source>
</evidence>
<gene>
    <name evidence="16" type="ORF">Z519_01160</name>
</gene>
<evidence type="ECO:0000259" key="13">
    <source>
        <dbReference type="Pfam" id="PF00205"/>
    </source>
</evidence>
<dbReference type="InterPro" id="IPR045025">
    <property type="entry name" value="HACL1-like"/>
</dbReference>
<dbReference type="GO" id="GO:0000287">
    <property type="term" value="F:magnesium ion binding"/>
    <property type="evidence" value="ECO:0007669"/>
    <property type="project" value="InterPro"/>
</dbReference>